<name>A0A4U9U0D6_SERFO</name>
<reference evidence="2" key="1">
    <citation type="submission" date="2019-05" db="EMBL/GenBank/DDBJ databases">
        <authorList>
            <consortium name="Pathogen Informatics"/>
        </authorList>
    </citation>
    <scope>NUCLEOTIDE SEQUENCE [LARGE SCALE GENOMIC DNA]</scope>
    <source>
        <strain evidence="2">NCTC12965</strain>
    </source>
</reference>
<accession>A0A4U9U0D6</accession>
<dbReference type="Gene3D" id="3.40.630.10">
    <property type="entry name" value="Zn peptidases"/>
    <property type="match status" value="1"/>
</dbReference>
<dbReference type="PANTHER" id="PTHR11014">
    <property type="entry name" value="PEPTIDASE M20 FAMILY MEMBER"/>
    <property type="match status" value="1"/>
</dbReference>
<proteinExistence type="predicted"/>
<dbReference type="PANTHER" id="PTHR11014:SF63">
    <property type="entry name" value="METALLOPEPTIDASE, PUTATIVE (AFU_ORTHOLOGUE AFUA_6G09600)-RELATED"/>
    <property type="match status" value="1"/>
</dbReference>
<evidence type="ECO:0000313" key="2">
    <source>
        <dbReference type="EMBL" id="VTR25387.1"/>
    </source>
</evidence>
<dbReference type="Pfam" id="PF01546">
    <property type="entry name" value="Peptidase_M20"/>
    <property type="match status" value="1"/>
</dbReference>
<dbReference type="InterPro" id="IPR002933">
    <property type="entry name" value="Peptidase_M20"/>
</dbReference>
<dbReference type="EMBL" id="CABEEZ010000039">
    <property type="protein sequence ID" value="VTR25387.1"/>
    <property type="molecule type" value="Genomic_DNA"/>
</dbReference>
<dbReference type="SUPFAM" id="SSF53187">
    <property type="entry name" value="Zn-dependent exopeptidases"/>
    <property type="match status" value="1"/>
</dbReference>
<protein>
    <submittedName>
        <fullName evidence="2">Uncharacterized hydrolase YxeP</fullName>
        <ecNumber evidence="2">3.-.-.-</ecNumber>
    </submittedName>
</protein>
<sequence>MIAFRRDLHAHPELPWEEVRTTQKVAQALEEIGIPYRLTTPTGVIAEITGGQPGKTVALRADMDALPVQELNDSLSYKSQTDGKMHACGTMLTPPCY</sequence>
<dbReference type="GO" id="GO:0016787">
    <property type="term" value="F:hydrolase activity"/>
    <property type="evidence" value="ECO:0007669"/>
    <property type="project" value="UniProtKB-KW"/>
</dbReference>
<evidence type="ECO:0000256" key="1">
    <source>
        <dbReference type="ARBA" id="ARBA00022801"/>
    </source>
</evidence>
<dbReference type="InterPro" id="IPR017439">
    <property type="entry name" value="Amidohydrolase"/>
</dbReference>
<organism evidence="2">
    <name type="scientific">Serratia fonticola</name>
    <dbReference type="NCBI Taxonomy" id="47917"/>
    <lineage>
        <taxon>Bacteria</taxon>
        <taxon>Pseudomonadati</taxon>
        <taxon>Pseudomonadota</taxon>
        <taxon>Gammaproteobacteria</taxon>
        <taxon>Enterobacterales</taxon>
        <taxon>Yersiniaceae</taxon>
        <taxon>Serratia</taxon>
    </lineage>
</organism>
<dbReference type="EC" id="3.-.-.-" evidence="2"/>
<keyword evidence="1 2" id="KW-0378">Hydrolase</keyword>
<dbReference type="AlphaFoldDB" id="A0A4U9U0D6"/>
<gene>
    <name evidence="2" type="primary">yxeP_2</name>
    <name evidence="2" type="ORF">NCTC12965_02170</name>
</gene>